<keyword evidence="12" id="KW-0325">Glycoprotein</keyword>
<dbReference type="GO" id="GO:0007229">
    <property type="term" value="P:integrin-mediated signaling pathway"/>
    <property type="evidence" value="ECO:0007669"/>
    <property type="project" value="UniProtKB-KW"/>
</dbReference>
<feature type="repeat" description="FG-GAP" evidence="13">
    <location>
        <begin position="863"/>
        <end position="925"/>
    </location>
</feature>
<dbReference type="GO" id="GO:0016491">
    <property type="term" value="F:oxidoreductase activity"/>
    <property type="evidence" value="ECO:0007669"/>
    <property type="project" value="UniProtKB-KW"/>
</dbReference>
<dbReference type="InterPro" id="IPR036291">
    <property type="entry name" value="NAD(P)-bd_dom_sf"/>
</dbReference>
<dbReference type="Gene3D" id="1.20.5.930">
    <property type="entry name" value="Bicelle-embedded integrin alpha(iib) transmembrane segment"/>
    <property type="match status" value="1"/>
</dbReference>
<evidence type="ECO:0000256" key="4">
    <source>
        <dbReference type="ARBA" id="ARBA00022729"/>
    </source>
</evidence>
<keyword evidence="5" id="KW-0677">Repeat</keyword>
<proteinExistence type="inferred from homology"/>
<dbReference type="Proteomes" id="UP001286313">
    <property type="component" value="Unassembled WGS sequence"/>
</dbReference>
<dbReference type="InterPro" id="IPR002347">
    <property type="entry name" value="SDR_fam"/>
</dbReference>
<keyword evidence="7 14" id="KW-1133">Transmembrane helix</keyword>
<evidence type="ECO:0000313" key="17">
    <source>
        <dbReference type="EMBL" id="KAK3883404.1"/>
    </source>
</evidence>
<evidence type="ECO:0000259" key="16">
    <source>
        <dbReference type="SMART" id="SM00822"/>
    </source>
</evidence>
<evidence type="ECO:0000256" key="9">
    <source>
        <dbReference type="ARBA" id="ARBA00023037"/>
    </source>
</evidence>
<evidence type="ECO:0000313" key="18">
    <source>
        <dbReference type="Proteomes" id="UP001286313"/>
    </source>
</evidence>
<evidence type="ECO:0000256" key="10">
    <source>
        <dbReference type="ARBA" id="ARBA00023136"/>
    </source>
</evidence>
<dbReference type="GO" id="GO:0009897">
    <property type="term" value="C:external side of plasma membrane"/>
    <property type="evidence" value="ECO:0007669"/>
    <property type="project" value="TreeGrafter"/>
</dbReference>
<evidence type="ECO:0000256" key="6">
    <source>
        <dbReference type="ARBA" id="ARBA00022889"/>
    </source>
</evidence>
<feature type="transmembrane region" description="Helical" evidence="14">
    <location>
        <begin position="400"/>
        <end position="418"/>
    </location>
</feature>
<dbReference type="Pfam" id="PF20805">
    <property type="entry name" value="Integrin_A_Ig_2"/>
    <property type="match status" value="1"/>
</dbReference>
<dbReference type="GO" id="GO:0007157">
    <property type="term" value="P:heterophilic cell-cell adhesion via plasma membrane cell adhesion molecules"/>
    <property type="evidence" value="ECO:0007669"/>
    <property type="project" value="UniProtKB-ARBA"/>
</dbReference>
<keyword evidence="11 14" id="KW-0675">Receptor</keyword>
<dbReference type="InterPro" id="IPR000413">
    <property type="entry name" value="Integrin_alpha"/>
</dbReference>
<dbReference type="InterPro" id="IPR057326">
    <property type="entry name" value="KR_dom"/>
</dbReference>
<feature type="domain" description="Ketoreductase" evidence="16">
    <location>
        <begin position="66"/>
        <end position="254"/>
    </location>
</feature>
<dbReference type="SUPFAM" id="SSF51735">
    <property type="entry name" value="NAD(P)-binding Rossmann-fold domains"/>
    <property type="match status" value="1"/>
</dbReference>
<dbReference type="PROSITE" id="PS00242">
    <property type="entry name" value="INTEGRIN_ALPHA"/>
    <property type="match status" value="1"/>
</dbReference>
<comment type="caution">
    <text evidence="17">The sequence shown here is derived from an EMBL/GenBank/DDBJ whole genome shotgun (WGS) entry which is preliminary data.</text>
</comment>
<evidence type="ECO:0000256" key="13">
    <source>
        <dbReference type="PROSITE-ProRule" id="PRU00803"/>
    </source>
</evidence>
<dbReference type="Gene3D" id="2.60.40.1510">
    <property type="entry name" value="ntegrin, alpha v. Chain A, domain 3"/>
    <property type="match status" value="1"/>
</dbReference>
<dbReference type="Pfam" id="PF01839">
    <property type="entry name" value="FG-GAP"/>
    <property type="match status" value="2"/>
</dbReference>
<dbReference type="EMBL" id="JAWQEG010000993">
    <property type="protein sequence ID" value="KAK3883404.1"/>
    <property type="molecule type" value="Genomic_DNA"/>
</dbReference>
<dbReference type="PANTHER" id="PTHR23220">
    <property type="entry name" value="INTEGRIN ALPHA"/>
    <property type="match status" value="1"/>
</dbReference>
<dbReference type="InterPro" id="IPR013517">
    <property type="entry name" value="FG-GAP"/>
</dbReference>
<feature type="transmembrane region" description="Helical" evidence="14">
    <location>
        <begin position="6"/>
        <end position="32"/>
    </location>
</feature>
<evidence type="ECO:0000256" key="5">
    <source>
        <dbReference type="ARBA" id="ARBA00022737"/>
    </source>
</evidence>
<keyword evidence="9 14" id="KW-0401">Integrin</keyword>
<dbReference type="GO" id="GO:0006629">
    <property type="term" value="P:lipid metabolic process"/>
    <property type="evidence" value="ECO:0007669"/>
    <property type="project" value="UniProtKB-ARBA"/>
</dbReference>
<sequence length="1480" mass="162118">MVDWFYVVAGVVVVCQVVLGCCCLCSAALVLATLAVLRFAIIPADCDATLWFYQKFGHPVEKLRGQVVWITGASSGIGAALAVRLAKAGVRLVISARSTQGLEEVKRLCVATGGVKDEDVLVLSLDMTHYHLHQSSFDTVISHFGQLDILVCNAGRSQRANWVDIDTEVDKALFDVNVFSLISLSRIAVRYFFQRGRGHVAVTSSTAGKLGAPQSASYTASKHALHGYFETLRTEHGGRGVNISMICPGPVKSSLLTRCFTDKLDKKLVKERKDQRMMSSERCAELFAITLANSLSEVWIALQPVLSFYYILQYFPDMMKWVLAMIPTKFLMKLRDGHDVMQSQAKQEKAEVSNRIHYDSSQSVSQCSTRGGDERSSPVTFPRVTGPLPAIGLLQSLTQVSWLLLSIGLVVTSVFFPCPWPCTTMPPCPWYYLVVVVVLVLPVWGFNLEPRESHIFSYPEEVQSQGREPYFGFSVALQKQHVDGPAWLVVGAPRANSSLQFSSIIEPGAVFKCPLQNQGQCQELFIKDTGVIEVGQGTNETFLIASNHGWLGGYLDTQPTYQNDRQTTVVCAPRWINSYDYGYIQKMTGACFYLDLSLGNMSASKLRELDEIGEDALGQMGFAVHFPDDPSEVLFGVPNYFKGRGTMAKYKDRQWNLNPSHSRRRRRQSSLAVRFTTSIIPKPIYTPEVEEDDYMGYAITSGNYSNSQKLLYAAGSPKANNTLGEVIIFSFPEDNALPLAVVQVLVGKHFGGNFGSALTSPDINGDGLSDLVVGVPMFSDNTYPDMGAITVYLSSQGELVESSDHYGAGVSLGRFGTTLTSLGDLNADGYEDICVGAPFEESGAVYIFLGSAGGLRTTHSQRLVPEHFTGTPAMKGFGMALSRGIDVDDNAYPDLAIGSFLSGHAVVIRSRPVAKLESSITTTPPSITVEDKHFTMAACIQYGGHKVPTQLDIIGTITLDPLLSRTVFNDTKTQVRGFNHTLTLNGTNSNCLNYNVGVKQDEPINPHEPIVITLDYEVAESLTQPYVSQPIADPTTTKSVTFHVKIVTGCETDGNDMCHTDLRLETGFLLTGSKDKLVIGSENPVFEVNVYNEGEPAYLPNMTVKVEPPMALFLPSTHNCNFSDPEQRTSLVCRLSNPISKDKQDTVQVTLDGSQLTDTLSEVGVRVSVMADGMEVQPQDNIVNNALQLEAQPDLRMHGYSQADQIQFALDEKGNINSTGVTTVKHTFAVLKEGPTPVGQMELNVTIPIRFRSTDQNFVHIFNPVTSFMEQRVSCQLFGAEFAVGSSEDQSDSHGTHGLETTGKPDHMQPQHGEGRERKDTWFSSRKIGGALNCSRVDVVECARISCSLDSWPRDTTAATIELGLAINMTILSWHMSPETGIVLQSTARAVILSFNPHLTFTGKRTATIQVGTQIQPESPLGAGVPWWVILLAVLGGLLLLGLLAYGLYKAGFFHRKEQEEMKSQRARVQPAATSEEAET</sequence>
<accession>A0AAE1KSR6</accession>
<keyword evidence="6 14" id="KW-0130">Cell adhesion</keyword>
<name>A0AAE1KSR6_PETCI</name>
<gene>
    <name evidence="17" type="ORF">Pcinc_012280</name>
</gene>
<comment type="similarity">
    <text evidence="2 14">Belongs to the integrin alpha chain family.</text>
</comment>
<dbReference type="InterPro" id="IPR013519">
    <property type="entry name" value="Int_alpha_beta-p"/>
</dbReference>
<dbReference type="GO" id="GO:0005178">
    <property type="term" value="F:integrin binding"/>
    <property type="evidence" value="ECO:0007669"/>
    <property type="project" value="TreeGrafter"/>
</dbReference>
<feature type="transmembrane region" description="Helical" evidence="14">
    <location>
        <begin position="1425"/>
        <end position="1449"/>
    </location>
</feature>
<dbReference type="Gene3D" id="2.60.40.1460">
    <property type="entry name" value="Integrin domains. Chain A, domain 2"/>
    <property type="match status" value="1"/>
</dbReference>
<keyword evidence="18" id="KW-1185">Reference proteome</keyword>
<evidence type="ECO:0000256" key="15">
    <source>
        <dbReference type="SAM" id="MobiDB-lite"/>
    </source>
</evidence>
<dbReference type="Gene3D" id="2.60.40.1530">
    <property type="entry name" value="ntegrin, alpha v. Chain A, domain 4"/>
    <property type="match status" value="1"/>
</dbReference>
<dbReference type="PROSITE" id="PS51470">
    <property type="entry name" value="FG_GAP"/>
    <property type="match status" value="4"/>
</dbReference>
<feature type="compositionally biased region" description="Basic and acidic residues" evidence="15">
    <location>
        <begin position="1291"/>
        <end position="1321"/>
    </location>
</feature>
<evidence type="ECO:0000256" key="14">
    <source>
        <dbReference type="RuleBase" id="RU003762"/>
    </source>
</evidence>
<evidence type="ECO:0000256" key="7">
    <source>
        <dbReference type="ARBA" id="ARBA00022989"/>
    </source>
</evidence>
<keyword evidence="8" id="KW-0560">Oxidoreductase</keyword>
<reference evidence="17" key="1">
    <citation type="submission" date="2023-10" db="EMBL/GenBank/DDBJ databases">
        <title>Genome assemblies of two species of porcelain crab, Petrolisthes cinctipes and Petrolisthes manimaculis (Anomura: Porcellanidae).</title>
        <authorList>
            <person name="Angst P."/>
        </authorList>
    </citation>
    <scope>NUCLEOTIDE SEQUENCE</scope>
    <source>
        <strain evidence="17">PB745_01</strain>
        <tissue evidence="17">Gill</tissue>
    </source>
</reference>
<dbReference type="GO" id="GO:0033627">
    <property type="term" value="P:cell adhesion mediated by integrin"/>
    <property type="evidence" value="ECO:0007669"/>
    <property type="project" value="TreeGrafter"/>
</dbReference>
<dbReference type="PROSITE" id="PS00061">
    <property type="entry name" value="ADH_SHORT"/>
    <property type="match status" value="1"/>
</dbReference>
<keyword evidence="4" id="KW-0732">Signal</keyword>
<dbReference type="SMART" id="SM00191">
    <property type="entry name" value="Int_alpha"/>
    <property type="match status" value="5"/>
</dbReference>
<dbReference type="InterPro" id="IPR048286">
    <property type="entry name" value="Integrin_alpha_Ig-like_3"/>
</dbReference>
<dbReference type="Gene3D" id="2.130.10.130">
    <property type="entry name" value="Integrin alpha, N-terminal"/>
    <property type="match status" value="1"/>
</dbReference>
<dbReference type="GO" id="GO:0007160">
    <property type="term" value="P:cell-matrix adhesion"/>
    <property type="evidence" value="ECO:0007669"/>
    <property type="project" value="TreeGrafter"/>
</dbReference>
<dbReference type="InterPro" id="IPR032695">
    <property type="entry name" value="Integrin_dom_sf"/>
</dbReference>
<evidence type="ECO:0000256" key="1">
    <source>
        <dbReference type="ARBA" id="ARBA00004479"/>
    </source>
</evidence>
<dbReference type="SMART" id="SM00822">
    <property type="entry name" value="PKS_KR"/>
    <property type="match status" value="1"/>
</dbReference>
<feature type="transmembrane region" description="Helical" evidence="14">
    <location>
        <begin position="430"/>
        <end position="448"/>
    </location>
</feature>
<dbReference type="SUPFAM" id="SSF69318">
    <property type="entry name" value="Integrin alpha N-terminal domain"/>
    <property type="match status" value="1"/>
</dbReference>
<comment type="subcellular location">
    <subcellularLocation>
        <location evidence="1 14">Membrane</location>
        <topology evidence="1 14">Single-pass type I membrane protein</topology>
    </subcellularLocation>
</comment>
<evidence type="ECO:0000256" key="12">
    <source>
        <dbReference type="ARBA" id="ARBA00023180"/>
    </source>
</evidence>
<dbReference type="Gene3D" id="3.40.50.720">
    <property type="entry name" value="NAD(P)-binding Rossmann-like Domain"/>
    <property type="match status" value="1"/>
</dbReference>
<evidence type="ECO:0000256" key="11">
    <source>
        <dbReference type="ARBA" id="ARBA00023170"/>
    </source>
</evidence>
<dbReference type="Pfam" id="PF20806">
    <property type="entry name" value="Integrin_A_Ig_3"/>
    <property type="match status" value="1"/>
</dbReference>
<comment type="caution">
    <text evidence="14">Lacks conserved residue(s) required for the propagation of feature annotation.</text>
</comment>
<dbReference type="InterPro" id="IPR028994">
    <property type="entry name" value="Integrin_alpha_N"/>
</dbReference>
<evidence type="ECO:0000256" key="8">
    <source>
        <dbReference type="ARBA" id="ARBA00023002"/>
    </source>
</evidence>
<keyword evidence="3 14" id="KW-0812">Transmembrane</keyword>
<dbReference type="InterPro" id="IPR020904">
    <property type="entry name" value="Sc_DH/Rdtase_CS"/>
</dbReference>
<evidence type="ECO:0000256" key="2">
    <source>
        <dbReference type="ARBA" id="ARBA00008054"/>
    </source>
</evidence>
<feature type="repeat" description="FG-GAP" evidence="13">
    <location>
        <begin position="740"/>
        <end position="799"/>
    </location>
</feature>
<dbReference type="SUPFAM" id="SSF69179">
    <property type="entry name" value="Integrin domains"/>
    <property type="match status" value="3"/>
</dbReference>
<dbReference type="InterPro" id="IPR048285">
    <property type="entry name" value="Integrin_alpha_Ig-like_2"/>
</dbReference>
<dbReference type="PANTHER" id="PTHR23220:SF83">
    <property type="entry name" value="INTEGRIN ALPHA-PS3-RELATED"/>
    <property type="match status" value="1"/>
</dbReference>
<protein>
    <recommendedName>
        <fullName evidence="16">Ketoreductase domain-containing protein</fullName>
    </recommendedName>
</protein>
<keyword evidence="10 14" id="KW-0472">Membrane</keyword>
<feature type="region of interest" description="Disordered" evidence="15">
    <location>
        <begin position="1286"/>
        <end position="1322"/>
    </location>
</feature>
<feature type="repeat" description="FG-GAP" evidence="13">
    <location>
        <begin position="801"/>
        <end position="857"/>
    </location>
</feature>
<dbReference type="GO" id="GO:0008305">
    <property type="term" value="C:integrin complex"/>
    <property type="evidence" value="ECO:0007669"/>
    <property type="project" value="InterPro"/>
</dbReference>
<feature type="repeat" description="FG-GAP" evidence="13">
    <location>
        <begin position="457"/>
        <end position="522"/>
    </location>
</feature>
<organism evidence="17 18">
    <name type="scientific">Petrolisthes cinctipes</name>
    <name type="common">Flat porcelain crab</name>
    <dbReference type="NCBI Taxonomy" id="88211"/>
    <lineage>
        <taxon>Eukaryota</taxon>
        <taxon>Metazoa</taxon>
        <taxon>Ecdysozoa</taxon>
        <taxon>Arthropoda</taxon>
        <taxon>Crustacea</taxon>
        <taxon>Multicrustacea</taxon>
        <taxon>Malacostraca</taxon>
        <taxon>Eumalacostraca</taxon>
        <taxon>Eucarida</taxon>
        <taxon>Decapoda</taxon>
        <taxon>Pleocyemata</taxon>
        <taxon>Anomura</taxon>
        <taxon>Galatheoidea</taxon>
        <taxon>Porcellanidae</taxon>
        <taxon>Petrolisthes</taxon>
    </lineage>
</organism>
<dbReference type="Pfam" id="PF00106">
    <property type="entry name" value="adh_short"/>
    <property type="match status" value="1"/>
</dbReference>
<evidence type="ECO:0000256" key="3">
    <source>
        <dbReference type="ARBA" id="ARBA00022692"/>
    </source>
</evidence>
<dbReference type="PRINTS" id="PR01185">
    <property type="entry name" value="INTEGRINA"/>
</dbReference>
<dbReference type="InterPro" id="IPR018184">
    <property type="entry name" value="Integrin_alpha_C_CS"/>
</dbReference>